<sequence>MPDAIPGEYAWRVDRARALMAQEGCDLMILDSGESLAWLSGYTVSETMYRAIFLPRDGAPWFVLRALDEAPCREGGWIADVVGFTDTARPERVMAEELERRGFGAARIGLDFNSTSWNPAREREFAAALPKLRFVNLMGATESLRWVKSDHEVGLIAKAAAIADSAMAKVAAAAVGPGFTTGEAAAIAAAAFLREGADTGEAGPVVRASGSHEFLHGLYRSDELLAGDILHVELIPRVAHYGARMMRPILIGQPSDRQREVARELIRLQDAQIAAMKPGVPASDVDRIVRQGVLDAGLRAEYTNVSAYTLGLYIRTPRSSDFSRVFLPDQHWPLEENMVFHVYTTAEGLGFSETVVVTREGGRRLTRTPRRLLVAGE</sequence>
<dbReference type="EC" id="3.4.13.9" evidence="3"/>
<dbReference type="Pfam" id="PF01321">
    <property type="entry name" value="Creatinase_N"/>
    <property type="match status" value="1"/>
</dbReference>
<dbReference type="GO" id="GO:0102009">
    <property type="term" value="F:proline dipeptidase activity"/>
    <property type="evidence" value="ECO:0007669"/>
    <property type="project" value="UniProtKB-EC"/>
</dbReference>
<dbReference type="InterPro" id="IPR036005">
    <property type="entry name" value="Creatinase/aminopeptidase-like"/>
</dbReference>
<feature type="domain" description="Peptidase M24" evidence="1">
    <location>
        <begin position="155"/>
        <end position="358"/>
    </location>
</feature>
<dbReference type="Gene3D" id="3.40.350.10">
    <property type="entry name" value="Creatinase/prolidase N-terminal domain"/>
    <property type="match status" value="1"/>
</dbReference>
<dbReference type="Gene3D" id="3.90.230.10">
    <property type="entry name" value="Creatinase/methionine aminopeptidase superfamily"/>
    <property type="match status" value="1"/>
</dbReference>
<dbReference type="InterPro" id="IPR000587">
    <property type="entry name" value="Creatinase_N"/>
</dbReference>
<dbReference type="RefSeq" id="WP_354194735.1">
    <property type="nucleotide sequence ID" value="NZ_JBEPML010000006.1"/>
</dbReference>
<keyword evidence="3" id="KW-0224">Dipeptidase</keyword>
<proteinExistence type="predicted"/>
<keyword evidence="4" id="KW-1185">Reference proteome</keyword>
<comment type="caution">
    <text evidence="3">The sequence shown here is derived from an EMBL/GenBank/DDBJ whole genome shotgun (WGS) entry which is preliminary data.</text>
</comment>
<keyword evidence="3" id="KW-0378">Hydrolase</keyword>
<dbReference type="Pfam" id="PF00557">
    <property type="entry name" value="Peptidase_M24"/>
    <property type="match status" value="1"/>
</dbReference>
<dbReference type="SUPFAM" id="SSF53092">
    <property type="entry name" value="Creatinase/prolidase N-terminal domain"/>
    <property type="match status" value="1"/>
</dbReference>
<feature type="domain" description="Creatinase N-terminal" evidence="2">
    <location>
        <begin position="12"/>
        <end position="147"/>
    </location>
</feature>
<keyword evidence="3" id="KW-0645">Protease</keyword>
<dbReference type="InterPro" id="IPR029149">
    <property type="entry name" value="Creatin/AminoP/Spt16_N"/>
</dbReference>
<evidence type="ECO:0000259" key="1">
    <source>
        <dbReference type="Pfam" id="PF00557"/>
    </source>
</evidence>
<dbReference type="PANTHER" id="PTHR46112">
    <property type="entry name" value="AMINOPEPTIDASE"/>
    <property type="match status" value="1"/>
</dbReference>
<protein>
    <submittedName>
        <fullName evidence="3">Xaa-Pro dipeptidase</fullName>
        <ecNumber evidence="3">3.4.13.9</ecNumber>
    </submittedName>
</protein>
<accession>A0ABV2MZ61</accession>
<name>A0ABV2MZ61_9HYPH</name>
<evidence type="ECO:0000259" key="2">
    <source>
        <dbReference type="Pfam" id="PF01321"/>
    </source>
</evidence>
<organism evidence="3 4">
    <name type="scientific">Aquamicrobium terrae</name>
    <dbReference type="NCBI Taxonomy" id="1324945"/>
    <lineage>
        <taxon>Bacteria</taxon>
        <taxon>Pseudomonadati</taxon>
        <taxon>Pseudomonadota</taxon>
        <taxon>Alphaproteobacteria</taxon>
        <taxon>Hyphomicrobiales</taxon>
        <taxon>Phyllobacteriaceae</taxon>
        <taxon>Aquamicrobium</taxon>
    </lineage>
</organism>
<dbReference type="EMBL" id="JBEPML010000006">
    <property type="protein sequence ID" value="MET3792080.1"/>
    <property type="molecule type" value="Genomic_DNA"/>
</dbReference>
<evidence type="ECO:0000313" key="3">
    <source>
        <dbReference type="EMBL" id="MET3792080.1"/>
    </source>
</evidence>
<dbReference type="Proteomes" id="UP001549076">
    <property type="component" value="Unassembled WGS sequence"/>
</dbReference>
<reference evidence="3 4" key="1">
    <citation type="submission" date="2024-06" db="EMBL/GenBank/DDBJ databases">
        <title>Genomic Encyclopedia of Type Strains, Phase IV (KMG-IV): sequencing the most valuable type-strain genomes for metagenomic binning, comparative biology and taxonomic classification.</title>
        <authorList>
            <person name="Goeker M."/>
        </authorList>
    </citation>
    <scope>NUCLEOTIDE SEQUENCE [LARGE SCALE GENOMIC DNA]</scope>
    <source>
        <strain evidence="3 4">DSM 27865</strain>
    </source>
</reference>
<gene>
    <name evidence="3" type="ORF">ABID37_002290</name>
</gene>
<dbReference type="PANTHER" id="PTHR46112:SF3">
    <property type="entry name" value="AMINOPEPTIDASE YPDF"/>
    <property type="match status" value="1"/>
</dbReference>
<dbReference type="SUPFAM" id="SSF55920">
    <property type="entry name" value="Creatinase/aminopeptidase"/>
    <property type="match status" value="1"/>
</dbReference>
<dbReference type="InterPro" id="IPR000994">
    <property type="entry name" value="Pept_M24"/>
</dbReference>
<dbReference type="CDD" id="cd01066">
    <property type="entry name" value="APP_MetAP"/>
    <property type="match status" value="1"/>
</dbReference>
<evidence type="ECO:0000313" key="4">
    <source>
        <dbReference type="Proteomes" id="UP001549076"/>
    </source>
</evidence>
<dbReference type="InterPro" id="IPR050659">
    <property type="entry name" value="Peptidase_M24B"/>
</dbReference>